<dbReference type="eggNOG" id="COG1545">
    <property type="taxonomic scope" value="Bacteria"/>
</dbReference>
<protein>
    <recommendedName>
        <fullName evidence="5">DNA-binding protein</fullName>
    </recommendedName>
</protein>
<evidence type="ECO:0000313" key="4">
    <source>
        <dbReference type="Proteomes" id="UP000009224"/>
    </source>
</evidence>
<reference evidence="3 4" key="1">
    <citation type="journal article" date="2011" name="J. Bacteriol.">
        <title>Complete genome sequence of a novel clinical isolate, the nontuberculous Mycobacterium strain JDM601.</title>
        <authorList>
            <person name="Zhang Z.Y."/>
            <person name="Sun Z.Q."/>
            <person name="Wang Z.L."/>
            <person name="Wen Z.L."/>
            <person name="Sun Q.W."/>
            <person name="Zhu Z.Q."/>
            <person name="Song Y.Z."/>
            <person name="Zhao J.W."/>
            <person name="Wang H.H."/>
            <person name="Zhang S.L."/>
            <person name="Guo X.K."/>
        </authorList>
    </citation>
    <scope>NUCLEOTIDE SEQUENCE [LARGE SCALE GENOMIC DNA]</scope>
    <source>
        <strain evidence="3 4">JDM601</strain>
    </source>
</reference>
<dbReference type="InterPro" id="IPR002878">
    <property type="entry name" value="ChsH2_C"/>
</dbReference>
<dbReference type="InterPro" id="IPR012340">
    <property type="entry name" value="NA-bd_OB-fold"/>
</dbReference>
<dbReference type="KEGG" id="mjd:JDM601_3848"/>
<evidence type="ECO:0000313" key="3">
    <source>
        <dbReference type="EMBL" id="AEF37848.1"/>
    </source>
</evidence>
<dbReference type="Pfam" id="PF12172">
    <property type="entry name" value="zf-ChsH2"/>
    <property type="match status" value="1"/>
</dbReference>
<dbReference type="InterPro" id="IPR052513">
    <property type="entry name" value="Thioester_dehydratase-like"/>
</dbReference>
<dbReference type="STRING" id="875328.JDM601_3848"/>
<dbReference type="Proteomes" id="UP000009224">
    <property type="component" value="Chromosome"/>
</dbReference>
<dbReference type="AlphaFoldDB" id="F5YRQ7"/>
<dbReference type="PANTHER" id="PTHR34075">
    <property type="entry name" value="BLR3430 PROTEIN"/>
    <property type="match status" value="1"/>
</dbReference>
<sequence length="137" mass="14967">MMPHAKAPLPALDPGNTAFWTGGANGELLISRCGACRRWLHPPVPVCRFCLSTDITAEPASGRGAVLTYTVNRQPWLPGLLPPYVIAVIALDDDSELRLTTRLVDIDPSEVSIGMRVSVRFEEADDVWLPLFGKEQA</sequence>
<feature type="domain" description="ChsH2 rubredoxin-like zinc ribbon" evidence="2">
    <location>
        <begin position="20"/>
        <end position="55"/>
    </location>
</feature>
<dbReference type="EMBL" id="CP002329">
    <property type="protein sequence ID" value="AEF37848.1"/>
    <property type="molecule type" value="Genomic_DNA"/>
</dbReference>
<dbReference type="Pfam" id="PF01796">
    <property type="entry name" value="OB_ChsH2_C"/>
    <property type="match status" value="1"/>
</dbReference>
<dbReference type="SUPFAM" id="SSF50249">
    <property type="entry name" value="Nucleic acid-binding proteins"/>
    <property type="match status" value="1"/>
</dbReference>
<name>F5YRQ7_MYCSD</name>
<evidence type="ECO:0000259" key="1">
    <source>
        <dbReference type="Pfam" id="PF01796"/>
    </source>
</evidence>
<dbReference type="PANTHER" id="PTHR34075:SF5">
    <property type="entry name" value="BLR3430 PROTEIN"/>
    <property type="match status" value="1"/>
</dbReference>
<keyword evidence="4" id="KW-1185">Reference proteome</keyword>
<gene>
    <name evidence="3" type="ordered locus">JDM601_3848</name>
</gene>
<proteinExistence type="predicted"/>
<evidence type="ECO:0000259" key="2">
    <source>
        <dbReference type="Pfam" id="PF12172"/>
    </source>
</evidence>
<dbReference type="Gene3D" id="6.10.30.10">
    <property type="match status" value="1"/>
</dbReference>
<feature type="domain" description="ChsH2 C-terminal OB-fold" evidence="1">
    <location>
        <begin position="58"/>
        <end position="122"/>
    </location>
</feature>
<dbReference type="InterPro" id="IPR022002">
    <property type="entry name" value="ChsH2_Znr"/>
</dbReference>
<dbReference type="HOGENOM" id="CLU_119412_0_0_11"/>
<evidence type="ECO:0008006" key="5">
    <source>
        <dbReference type="Google" id="ProtNLM"/>
    </source>
</evidence>
<accession>F5YRQ7</accession>
<organism evidence="3 4">
    <name type="scientific">Mycolicibacter sinensis (strain JDM601)</name>
    <name type="common">Mycobacterium sinense</name>
    <dbReference type="NCBI Taxonomy" id="875328"/>
    <lineage>
        <taxon>Bacteria</taxon>
        <taxon>Bacillati</taxon>
        <taxon>Actinomycetota</taxon>
        <taxon>Actinomycetes</taxon>
        <taxon>Mycobacteriales</taxon>
        <taxon>Mycobacteriaceae</taxon>
        <taxon>Mycolicibacter</taxon>
    </lineage>
</organism>